<dbReference type="GO" id="GO:0045893">
    <property type="term" value="P:positive regulation of DNA-templated transcription"/>
    <property type="evidence" value="ECO:0007669"/>
    <property type="project" value="InterPro"/>
</dbReference>
<dbReference type="GO" id="GO:0005634">
    <property type="term" value="C:nucleus"/>
    <property type="evidence" value="ECO:0007669"/>
    <property type="project" value="UniProtKB-SubCell"/>
</dbReference>
<evidence type="ECO:0000256" key="8">
    <source>
        <dbReference type="ARBA" id="ARBA00023159"/>
    </source>
</evidence>
<keyword evidence="2" id="KW-0678">Repressor</keyword>
<evidence type="ECO:0000256" key="1">
    <source>
        <dbReference type="ARBA" id="ARBA00004123"/>
    </source>
</evidence>
<evidence type="ECO:0000256" key="15">
    <source>
        <dbReference type="SAM" id="MobiDB-lite"/>
    </source>
</evidence>
<evidence type="ECO:0000256" key="2">
    <source>
        <dbReference type="ARBA" id="ARBA00022491"/>
    </source>
</evidence>
<keyword evidence="4" id="KW-0597">Phosphoprotein</keyword>
<dbReference type="InterPro" id="IPR046360">
    <property type="entry name" value="T-box_DNA-bd"/>
</dbReference>
<dbReference type="CDD" id="cd20194">
    <property type="entry name" value="T-box_TBR1_2_21-like"/>
    <property type="match status" value="1"/>
</dbReference>
<dbReference type="Gene3D" id="2.60.40.820">
    <property type="entry name" value="Transcription factor, T-box"/>
    <property type="match status" value="1"/>
</dbReference>
<feature type="compositionally biased region" description="Low complexity" evidence="15">
    <location>
        <begin position="30"/>
        <end position="41"/>
    </location>
</feature>
<dbReference type="GO" id="GO:0000785">
    <property type="term" value="C:chromatin"/>
    <property type="evidence" value="ECO:0007669"/>
    <property type="project" value="TreeGrafter"/>
</dbReference>
<dbReference type="GO" id="GO:0000981">
    <property type="term" value="F:DNA-binding transcription factor activity, RNA polymerase II-specific"/>
    <property type="evidence" value="ECO:0007669"/>
    <property type="project" value="TreeGrafter"/>
</dbReference>
<name>A0AAD9KBR1_RIDPI</name>
<dbReference type="Proteomes" id="UP001209878">
    <property type="component" value="Unassembled WGS sequence"/>
</dbReference>
<feature type="compositionally biased region" description="Polar residues" evidence="15">
    <location>
        <begin position="80"/>
        <end position="107"/>
    </location>
</feature>
<dbReference type="GO" id="GO:0000978">
    <property type="term" value="F:RNA polymerase II cis-regulatory region sequence-specific DNA binding"/>
    <property type="evidence" value="ECO:0007669"/>
    <property type="project" value="InterPro"/>
</dbReference>
<dbReference type="InterPro" id="IPR018186">
    <property type="entry name" value="TF_T-box_CS"/>
</dbReference>
<evidence type="ECO:0000256" key="7">
    <source>
        <dbReference type="ARBA" id="ARBA00023125"/>
    </source>
</evidence>
<gene>
    <name evidence="17" type="ORF">NP493_1237g00000</name>
</gene>
<evidence type="ECO:0000256" key="10">
    <source>
        <dbReference type="ARBA" id="ARBA00023242"/>
    </source>
</evidence>
<feature type="compositionally biased region" description="Polar residues" evidence="15">
    <location>
        <begin position="422"/>
        <end position="442"/>
    </location>
</feature>
<dbReference type="PANTHER" id="PTHR11267">
    <property type="entry name" value="T-BOX PROTEIN-RELATED"/>
    <property type="match status" value="1"/>
</dbReference>
<proteinExistence type="predicted"/>
<dbReference type="InterPro" id="IPR001699">
    <property type="entry name" value="TF_T-box"/>
</dbReference>
<feature type="region of interest" description="Disordered" evidence="15">
    <location>
        <begin position="415"/>
        <end position="443"/>
    </location>
</feature>
<keyword evidence="6" id="KW-0805">Transcription regulation</keyword>
<dbReference type="PROSITE" id="PS50252">
    <property type="entry name" value="TBOX_3"/>
    <property type="match status" value="1"/>
</dbReference>
<dbReference type="InterPro" id="IPR036960">
    <property type="entry name" value="T-box_sf"/>
</dbReference>
<dbReference type="Pfam" id="PF00907">
    <property type="entry name" value="T-box"/>
    <property type="match status" value="1"/>
</dbReference>
<evidence type="ECO:0000256" key="12">
    <source>
        <dbReference type="ARBA" id="ARBA00078344"/>
    </source>
</evidence>
<evidence type="ECO:0000256" key="3">
    <source>
        <dbReference type="ARBA" id="ARBA00022499"/>
    </source>
</evidence>
<dbReference type="PANTHER" id="PTHR11267:SF201">
    <property type="entry name" value="T-BOX DOMAIN-CONTAINING PROTEIN"/>
    <property type="match status" value="1"/>
</dbReference>
<evidence type="ECO:0000256" key="5">
    <source>
        <dbReference type="ARBA" id="ARBA00022843"/>
    </source>
</evidence>
<keyword evidence="18" id="KW-1185">Reference proteome</keyword>
<keyword evidence="7 14" id="KW-0238">DNA-binding</keyword>
<keyword evidence="8" id="KW-0010">Activator</keyword>
<comment type="subcellular location">
    <subcellularLocation>
        <location evidence="1 14">Nucleus</location>
    </subcellularLocation>
</comment>
<feature type="region of interest" description="Disordered" evidence="15">
    <location>
        <begin position="1"/>
        <end position="145"/>
    </location>
</feature>
<dbReference type="AlphaFoldDB" id="A0AAD9KBR1"/>
<protein>
    <recommendedName>
        <fullName evidence="11">T-box transcription factor TBX21</fullName>
    </recommendedName>
    <alternativeName>
        <fullName evidence="12">T-cell-specific T-box transcription factor T-bet</fullName>
    </alternativeName>
    <alternativeName>
        <fullName evidence="13">Transcription factor TBLYM</fullName>
    </alternativeName>
</protein>
<dbReference type="InterPro" id="IPR008967">
    <property type="entry name" value="p53-like_TF_DNA-bd_sf"/>
</dbReference>
<keyword evidence="9" id="KW-0804">Transcription</keyword>
<evidence type="ECO:0000256" key="11">
    <source>
        <dbReference type="ARBA" id="ARBA00072238"/>
    </source>
</evidence>
<keyword evidence="3" id="KW-1017">Isopeptide bond</keyword>
<sequence>MTTRAVLAPTTGETAGGARQEEGAAPPANKYSYGKSSCSYGRPTGASHVGLSSGDSGDSADHQVTSDDTPPEYIGLHQLSPCQQQQRQVSPSSCQQQTYYNPHSTSYPGPAPEVYDRPTTDLYGPSAYDGPPAASHGGSPLYGSGERSAGSGRACVFLCNRDMWVKFHEHTTEMIITKQGRRMFPTLQYSLTNLDPQRHYNVFVDMVLADGHHWKFQNGKWITCGQAEQLPTNGRVFLHPDSPNSGAHWMKQDIVFSKLKLTNNKTCDQGYIVLNSMHKYQPRIHVIEVGGGAHEQKNLQTHSFFETQFVAVTAYQNTDITQLKIDYNPFAKGFRDSYDRCAERKTPSPPLPPPSSYDYHFRAISSHSSGGSYELGVGPSLNQHHASPLVYDNLNNAMCHALPVSSTFAAYSSASRLGLGSSPPTGKSPQSSPLGRSPSTDGLVSAKPELVEITPMLTPADHKSSNYVNLQNAWRKPAPCDAITGVNSDDDVTCQQERKRRKIAGSGDLMAACHEQSPEQTVPGGAVGRTVICPRGNISLYSGNVTSAMGYGLDNYSPENLPSAAGYYTYYTQAQTDSLASCPGYS</sequence>
<dbReference type="EMBL" id="JAODUO010001237">
    <property type="protein sequence ID" value="KAK2168261.1"/>
    <property type="molecule type" value="Genomic_DNA"/>
</dbReference>
<evidence type="ECO:0000256" key="6">
    <source>
        <dbReference type="ARBA" id="ARBA00023015"/>
    </source>
</evidence>
<keyword evidence="10 14" id="KW-0539">Nucleus</keyword>
<evidence type="ECO:0000256" key="4">
    <source>
        <dbReference type="ARBA" id="ARBA00022553"/>
    </source>
</evidence>
<feature type="domain" description="T-box" evidence="16">
    <location>
        <begin position="158"/>
        <end position="336"/>
    </location>
</feature>
<keyword evidence="5" id="KW-0832">Ubl conjugation</keyword>
<evidence type="ECO:0000313" key="18">
    <source>
        <dbReference type="Proteomes" id="UP001209878"/>
    </source>
</evidence>
<dbReference type="GO" id="GO:0045892">
    <property type="term" value="P:negative regulation of DNA-templated transcription"/>
    <property type="evidence" value="ECO:0007669"/>
    <property type="project" value="UniProtKB-ARBA"/>
</dbReference>
<dbReference type="SMART" id="SM00425">
    <property type="entry name" value="TBOX"/>
    <property type="match status" value="1"/>
</dbReference>
<organism evidence="17 18">
    <name type="scientific">Ridgeia piscesae</name>
    <name type="common">Tubeworm</name>
    <dbReference type="NCBI Taxonomy" id="27915"/>
    <lineage>
        <taxon>Eukaryota</taxon>
        <taxon>Metazoa</taxon>
        <taxon>Spiralia</taxon>
        <taxon>Lophotrochozoa</taxon>
        <taxon>Annelida</taxon>
        <taxon>Polychaeta</taxon>
        <taxon>Sedentaria</taxon>
        <taxon>Canalipalpata</taxon>
        <taxon>Sabellida</taxon>
        <taxon>Siboglinidae</taxon>
        <taxon>Ridgeia</taxon>
    </lineage>
</organism>
<comment type="caution">
    <text evidence="14">Lacks conserved residue(s) required for the propagation of feature annotation.</text>
</comment>
<dbReference type="GO" id="GO:0001708">
    <property type="term" value="P:cell fate specification"/>
    <property type="evidence" value="ECO:0007669"/>
    <property type="project" value="TreeGrafter"/>
</dbReference>
<evidence type="ECO:0000259" key="16">
    <source>
        <dbReference type="PROSITE" id="PS50252"/>
    </source>
</evidence>
<evidence type="ECO:0000256" key="9">
    <source>
        <dbReference type="ARBA" id="ARBA00023163"/>
    </source>
</evidence>
<dbReference type="PROSITE" id="PS01264">
    <property type="entry name" value="TBOX_2"/>
    <property type="match status" value="1"/>
</dbReference>
<dbReference type="SUPFAM" id="SSF49417">
    <property type="entry name" value="p53-like transcription factors"/>
    <property type="match status" value="1"/>
</dbReference>
<reference evidence="17" key="1">
    <citation type="journal article" date="2023" name="Mol. Biol. Evol.">
        <title>Third-Generation Sequencing Reveals the Adaptive Role of the Epigenome in Three Deep-Sea Polychaetes.</title>
        <authorList>
            <person name="Perez M."/>
            <person name="Aroh O."/>
            <person name="Sun Y."/>
            <person name="Lan Y."/>
            <person name="Juniper S.K."/>
            <person name="Young C.R."/>
            <person name="Angers B."/>
            <person name="Qian P.Y."/>
        </authorList>
    </citation>
    <scope>NUCLEOTIDE SEQUENCE</scope>
    <source>
        <strain evidence="17">R07B-5</strain>
    </source>
</reference>
<dbReference type="FunFam" id="2.60.40.820:FF:000011">
    <property type="entry name" value="T-box transcription factor TBX21"/>
    <property type="match status" value="1"/>
</dbReference>
<evidence type="ECO:0000256" key="13">
    <source>
        <dbReference type="ARBA" id="ARBA00081928"/>
    </source>
</evidence>
<evidence type="ECO:0000313" key="17">
    <source>
        <dbReference type="EMBL" id="KAK2168261.1"/>
    </source>
</evidence>
<evidence type="ECO:0000256" key="14">
    <source>
        <dbReference type="PROSITE-ProRule" id="PRU00201"/>
    </source>
</evidence>
<dbReference type="PRINTS" id="PR00937">
    <property type="entry name" value="TBOX"/>
</dbReference>
<comment type="caution">
    <text evidence="17">The sequence shown here is derived from an EMBL/GenBank/DDBJ whole genome shotgun (WGS) entry which is preliminary data.</text>
</comment>
<accession>A0AAD9KBR1</accession>